<gene>
    <name evidence="1" type="ORF">XM53_01895</name>
</gene>
<protein>
    <submittedName>
        <fullName evidence="1">N-(5'-phosphoribosyl)anthranilate isomerase</fullName>
    </submittedName>
</protein>
<dbReference type="OrthoDB" id="7867818at2"/>
<dbReference type="STRING" id="1641875.XM53_01895"/>
<dbReference type="EMBL" id="LAXJ01000002">
    <property type="protein sequence ID" value="KRS14495.1"/>
    <property type="molecule type" value="Genomic_DNA"/>
</dbReference>
<evidence type="ECO:0000313" key="1">
    <source>
        <dbReference type="EMBL" id="KRS14495.1"/>
    </source>
</evidence>
<dbReference type="PATRIC" id="fig|1641875.4.peg.1469"/>
<comment type="caution">
    <text evidence="1">The sequence shown here is derived from an EMBL/GenBank/DDBJ whole genome shotgun (WGS) entry which is preliminary data.</text>
</comment>
<organism evidence="1 2">
    <name type="scientific">Roseovarius atlanticus</name>
    <dbReference type="NCBI Taxonomy" id="1641875"/>
    <lineage>
        <taxon>Bacteria</taxon>
        <taxon>Pseudomonadati</taxon>
        <taxon>Pseudomonadota</taxon>
        <taxon>Alphaproteobacteria</taxon>
        <taxon>Rhodobacterales</taxon>
        <taxon>Roseobacteraceae</taxon>
        <taxon>Roseovarius</taxon>
    </lineage>
</organism>
<keyword evidence="1" id="KW-0413">Isomerase</keyword>
<dbReference type="AlphaFoldDB" id="A0A0T5P0J6"/>
<accession>A0A0T5P0J6</accession>
<proteinExistence type="predicted"/>
<dbReference type="GO" id="GO:0016853">
    <property type="term" value="F:isomerase activity"/>
    <property type="evidence" value="ECO:0007669"/>
    <property type="project" value="UniProtKB-KW"/>
</dbReference>
<name>A0A0T5P0J6_9RHOB</name>
<dbReference type="Proteomes" id="UP000051295">
    <property type="component" value="Unassembled WGS sequence"/>
</dbReference>
<sequence length="75" mass="8706">MRHNGPISAEQWFDSLFSAKAARDGRIVRRQLSDVDRYVGRDRLAHELSRRGYHAVENAGQIVIFCNQEPVRRIL</sequence>
<evidence type="ECO:0000313" key="2">
    <source>
        <dbReference type="Proteomes" id="UP000051295"/>
    </source>
</evidence>
<dbReference type="RefSeq" id="WP_057789699.1">
    <property type="nucleotide sequence ID" value="NZ_LAXJ01000002.1"/>
</dbReference>
<reference evidence="1 2" key="1">
    <citation type="submission" date="2015-04" db="EMBL/GenBank/DDBJ databases">
        <title>The draft genome sequence of Roseovarius sp.R12b.</title>
        <authorList>
            <person name="Li G."/>
            <person name="Lai Q."/>
            <person name="Shao Z."/>
            <person name="Yan P."/>
        </authorList>
    </citation>
    <scope>NUCLEOTIDE SEQUENCE [LARGE SCALE GENOMIC DNA]</scope>
    <source>
        <strain evidence="1 2">R12B</strain>
    </source>
</reference>
<keyword evidence="2" id="KW-1185">Reference proteome</keyword>